<gene>
    <name evidence="5" type="ORF">E6C51_06655</name>
</gene>
<dbReference type="Pfam" id="PF00295">
    <property type="entry name" value="Glyco_hydro_28"/>
    <property type="match status" value="1"/>
</dbReference>
<evidence type="ECO:0000256" key="1">
    <source>
        <dbReference type="ARBA" id="ARBA00008834"/>
    </source>
</evidence>
<dbReference type="SUPFAM" id="SSF51126">
    <property type="entry name" value="Pectin lyase-like"/>
    <property type="match status" value="1"/>
</dbReference>
<evidence type="ECO:0000256" key="3">
    <source>
        <dbReference type="ARBA" id="ARBA00023295"/>
    </source>
</evidence>
<evidence type="ECO:0000256" key="4">
    <source>
        <dbReference type="RuleBase" id="RU361169"/>
    </source>
</evidence>
<reference evidence="5 6" key="1">
    <citation type="submission" date="2019-04" db="EMBL/GenBank/DDBJ databases">
        <title>Rhizobium terrae sp. nov., isolated from a paddy soil.</title>
        <authorList>
            <person name="Lin S.-Y."/>
            <person name="Hameed A."/>
            <person name="Huang H.-I."/>
            <person name="Young C.-C."/>
        </authorList>
    </citation>
    <scope>NUCLEOTIDE SEQUENCE [LARGE SCALE GENOMIC DNA]</scope>
    <source>
        <strain evidence="5 6">CC-HIH110</strain>
    </source>
</reference>
<dbReference type="AlphaFoldDB" id="A0A4S4A2K5"/>
<dbReference type="Proteomes" id="UP000310754">
    <property type="component" value="Unassembled WGS sequence"/>
</dbReference>
<evidence type="ECO:0000313" key="5">
    <source>
        <dbReference type="EMBL" id="THF52624.1"/>
    </source>
</evidence>
<dbReference type="PANTHER" id="PTHR31339">
    <property type="entry name" value="PECTIN LYASE-RELATED"/>
    <property type="match status" value="1"/>
</dbReference>
<proteinExistence type="inferred from homology"/>
<evidence type="ECO:0000256" key="2">
    <source>
        <dbReference type="ARBA" id="ARBA00022801"/>
    </source>
</evidence>
<sequence>MLRIVSWSKQRSIYFALGLFAVSPVAFPVVSWAADPPVSTQWGVVNEPQYPGTICTTLTAELQSTQGSLDAVDADGKLTHPDQERLQAAINACTSGAVKLVIGEGTKDAFLTGPLTLKSGVTLWIDKGVTLFASRDPKDYAIVDVGTASDCGTANDSSKKTCKPLIEATETKNSGIVGEGRIDGRGGSLLLSGDNAGKRSWWDVAWQSKQGLKQHAFRLLQINGGADFTLHDITLMNSPNFHVVSDGLDGLLAWGIKILTPSAVYTEPGYACPEGSTPDKLTPATCFTPDTVKNTDGFDPGQSSRVLLAYSYISTGDDHVAIKAGGKKPSTQMTFAHNHFYYGHGLSIGSETNSGVEDISIYDLVMDGFDSPNGNGLRIKSDSSRGGKVSNVIYGDVCMRNTRYPMIFDTHYSDKQGNLLPDFSGVTVRNFKYMGSKAYGGGYLVFRGLQQDGQYLPLGLTLDTVQFEGKQPVILGSPQISANDKPSYANITLGLGPVSFADALKPDSATRFKVTNLMDGMPADDMDCSAAFVPFSTVLEGAPI</sequence>
<organism evidence="5 6">
    <name type="scientific">Allorhizobium terrae</name>
    <dbReference type="NCBI Taxonomy" id="1848972"/>
    <lineage>
        <taxon>Bacteria</taxon>
        <taxon>Pseudomonadati</taxon>
        <taxon>Pseudomonadota</taxon>
        <taxon>Alphaproteobacteria</taxon>
        <taxon>Hyphomicrobiales</taxon>
        <taxon>Rhizobiaceae</taxon>
        <taxon>Rhizobium/Agrobacterium group</taxon>
        <taxon>Allorhizobium</taxon>
    </lineage>
</organism>
<keyword evidence="2 4" id="KW-0378">Hydrolase</keyword>
<dbReference type="InterPro" id="IPR012334">
    <property type="entry name" value="Pectin_lyas_fold"/>
</dbReference>
<comment type="caution">
    <text evidence="5">The sequence shown here is derived from an EMBL/GenBank/DDBJ whole genome shotgun (WGS) entry which is preliminary data.</text>
</comment>
<name>A0A4S4A2K5_9HYPH</name>
<accession>A0A4S4A2K5</accession>
<dbReference type="InterPro" id="IPR051801">
    <property type="entry name" value="GH28_Enzymes"/>
</dbReference>
<comment type="similarity">
    <text evidence="1 4">Belongs to the glycosyl hydrolase 28 family.</text>
</comment>
<dbReference type="InterPro" id="IPR011050">
    <property type="entry name" value="Pectin_lyase_fold/virulence"/>
</dbReference>
<dbReference type="GO" id="GO:0005975">
    <property type="term" value="P:carbohydrate metabolic process"/>
    <property type="evidence" value="ECO:0007669"/>
    <property type="project" value="InterPro"/>
</dbReference>
<protein>
    <submittedName>
        <fullName evidence="5">Glycoside hydrolase family 28 protein</fullName>
    </submittedName>
</protein>
<dbReference type="GO" id="GO:0004650">
    <property type="term" value="F:polygalacturonase activity"/>
    <property type="evidence" value="ECO:0007669"/>
    <property type="project" value="InterPro"/>
</dbReference>
<dbReference type="PROSITE" id="PS00502">
    <property type="entry name" value="POLYGALACTURONASE"/>
    <property type="match status" value="1"/>
</dbReference>
<dbReference type="EMBL" id="SSOA01000002">
    <property type="protein sequence ID" value="THF52624.1"/>
    <property type="molecule type" value="Genomic_DNA"/>
</dbReference>
<dbReference type="InterPro" id="IPR000743">
    <property type="entry name" value="Glyco_hydro_28"/>
</dbReference>
<keyword evidence="3 4" id="KW-0326">Glycosidase</keyword>
<dbReference type="PANTHER" id="PTHR31339:SF9">
    <property type="entry name" value="PLASMIN AND FIBRONECTIN-BINDING PROTEIN A"/>
    <property type="match status" value="1"/>
</dbReference>
<keyword evidence="6" id="KW-1185">Reference proteome</keyword>
<evidence type="ECO:0000313" key="6">
    <source>
        <dbReference type="Proteomes" id="UP000310754"/>
    </source>
</evidence>
<dbReference type="Gene3D" id="2.160.20.10">
    <property type="entry name" value="Single-stranded right-handed beta-helix, Pectin lyase-like"/>
    <property type="match status" value="1"/>
</dbReference>